<evidence type="ECO:0000313" key="1">
    <source>
        <dbReference type="EMBL" id="CAG8684165.1"/>
    </source>
</evidence>
<dbReference type="Proteomes" id="UP000789860">
    <property type="component" value="Unassembled WGS sequence"/>
</dbReference>
<feature type="non-terminal residue" evidence="1">
    <location>
        <position position="1"/>
    </location>
</feature>
<sequence length="54" mass="6155">KTCKTLIKDQIDELETLVQQYGLGDLQITELMEVIIKGKLDDSDVRKLVKLLIP</sequence>
<organism evidence="1 2">
    <name type="scientific">Scutellospora calospora</name>
    <dbReference type="NCBI Taxonomy" id="85575"/>
    <lineage>
        <taxon>Eukaryota</taxon>
        <taxon>Fungi</taxon>
        <taxon>Fungi incertae sedis</taxon>
        <taxon>Mucoromycota</taxon>
        <taxon>Glomeromycotina</taxon>
        <taxon>Glomeromycetes</taxon>
        <taxon>Diversisporales</taxon>
        <taxon>Gigasporaceae</taxon>
        <taxon>Scutellospora</taxon>
    </lineage>
</organism>
<feature type="non-terminal residue" evidence="1">
    <location>
        <position position="54"/>
    </location>
</feature>
<name>A0ACA9P1Z8_9GLOM</name>
<reference evidence="1" key="1">
    <citation type="submission" date="2021-06" db="EMBL/GenBank/DDBJ databases">
        <authorList>
            <person name="Kallberg Y."/>
            <person name="Tangrot J."/>
            <person name="Rosling A."/>
        </authorList>
    </citation>
    <scope>NUCLEOTIDE SEQUENCE</scope>
    <source>
        <strain evidence="1">AU212A</strain>
    </source>
</reference>
<keyword evidence="2" id="KW-1185">Reference proteome</keyword>
<protein>
    <submittedName>
        <fullName evidence="1">6369_t:CDS:1</fullName>
    </submittedName>
</protein>
<accession>A0ACA9P1Z8</accession>
<dbReference type="EMBL" id="CAJVPM010033005">
    <property type="protein sequence ID" value="CAG8684165.1"/>
    <property type="molecule type" value="Genomic_DNA"/>
</dbReference>
<gene>
    <name evidence="1" type="ORF">SCALOS_LOCUS9846</name>
</gene>
<proteinExistence type="predicted"/>
<comment type="caution">
    <text evidence="1">The sequence shown here is derived from an EMBL/GenBank/DDBJ whole genome shotgun (WGS) entry which is preliminary data.</text>
</comment>
<evidence type="ECO:0000313" key="2">
    <source>
        <dbReference type="Proteomes" id="UP000789860"/>
    </source>
</evidence>